<dbReference type="PROSITE" id="PS50994">
    <property type="entry name" value="INTEGRASE"/>
    <property type="match status" value="1"/>
</dbReference>
<dbReference type="Gene3D" id="1.10.10.10">
    <property type="entry name" value="Winged helix-like DNA-binding domain superfamily/Winged helix DNA-binding domain"/>
    <property type="match status" value="1"/>
</dbReference>
<feature type="domain" description="HTH IS408-type" evidence="2">
    <location>
        <begin position="11"/>
        <end position="93"/>
    </location>
</feature>
<dbReference type="PANTHER" id="PTHR35004:SF8">
    <property type="entry name" value="TRANSPOSASE RV3428C-RELATED"/>
    <property type="match status" value="1"/>
</dbReference>
<dbReference type="Pfam" id="PF13412">
    <property type="entry name" value="HTH_24"/>
    <property type="match status" value="1"/>
</dbReference>
<dbReference type="InterPro" id="IPR012337">
    <property type="entry name" value="RNaseH-like_sf"/>
</dbReference>
<reference evidence="5" key="1">
    <citation type="submission" date="2016-10" db="EMBL/GenBank/DDBJ databases">
        <authorList>
            <person name="Varghese N."/>
            <person name="Submissions S."/>
        </authorList>
    </citation>
    <scope>NUCLEOTIDE SEQUENCE [LARGE SCALE GENOMIC DNA]</scope>
    <source>
        <strain evidence="5">DSM 123</strain>
    </source>
</reference>
<dbReference type="InterPro" id="IPR017895">
    <property type="entry name" value="HTH_IS408/IS1162_type"/>
</dbReference>
<evidence type="ECO:0000259" key="3">
    <source>
        <dbReference type="PROSITE" id="PS50994"/>
    </source>
</evidence>
<dbReference type="OrthoDB" id="2065409at2"/>
<dbReference type="Pfam" id="PF22483">
    <property type="entry name" value="Mu-transpos_C_2"/>
    <property type="match status" value="1"/>
</dbReference>
<organism evidence="4 5">
    <name type="scientific">Rhodopseudomonas pseudopalustris</name>
    <dbReference type="NCBI Taxonomy" id="1513892"/>
    <lineage>
        <taxon>Bacteria</taxon>
        <taxon>Pseudomonadati</taxon>
        <taxon>Pseudomonadota</taxon>
        <taxon>Alphaproteobacteria</taxon>
        <taxon>Hyphomicrobiales</taxon>
        <taxon>Nitrobacteraceae</taxon>
        <taxon>Rhodopseudomonas</taxon>
    </lineage>
</organism>
<evidence type="ECO:0000313" key="4">
    <source>
        <dbReference type="EMBL" id="SEP37283.1"/>
    </source>
</evidence>
<dbReference type="EMBL" id="FODT01000019">
    <property type="protein sequence ID" value="SEP37283.1"/>
    <property type="molecule type" value="Genomic_DNA"/>
</dbReference>
<dbReference type="PANTHER" id="PTHR35004">
    <property type="entry name" value="TRANSPOSASE RV3428C-RELATED"/>
    <property type="match status" value="1"/>
</dbReference>
<proteinExistence type="predicted"/>
<dbReference type="NCBIfam" id="NF033546">
    <property type="entry name" value="transpos_IS21"/>
    <property type="match status" value="1"/>
</dbReference>
<dbReference type="PROSITE" id="PS50532">
    <property type="entry name" value="HTH_IS408"/>
    <property type="match status" value="1"/>
</dbReference>
<sequence length="516" mass="58212">MPAERVAMRQAREIIRLKFSAGVSTREIGRRLGLAPSTVRETLNRLASAGLVWPLPEGMGDTELEAALYANRRSKRGHRRHPEPDWPAVQRDLKRKHVTLLIVWDEYIAANPGGYSYSRFCELYRGFESKLSPTMRQTHAAGERLFVDYAGDGVPVVVDRLTGEIRNAQIFVAVLGASSFTFAHAGWTQALPDWIDAHVRALEAIGGVPHLLVPDNTKTAVIKACLYDPQVNRTYAEMAVHYDTAILPARPRRPRDKAKVEQAVLIVERWLLGRLRHRIFYSLADVNAAIAELVTQLNEVCPIRRLGVTRRQLLEQIDRPALKLLPTEPYEFSEWRGCRVGIDYHIEVAAHYYSVPHRFARAEVDARLTARTVEIFLKGERIAAHLRGAGNHKHTTITEHMPSSHRRYAGWTIERIRADARLIGPATAALCELILEQRPHPEQGFRACLGVVRLARPYGAERLEAAAERAIDIGARTYGSVKSILDNHLDRRSAQKRATDGTPILHPNIRGPRYYN</sequence>
<accession>A0A1H8XBW3</accession>
<dbReference type="InterPro" id="IPR001584">
    <property type="entry name" value="Integrase_cat-core"/>
</dbReference>
<gene>
    <name evidence="4" type="ORF">SAMN05444123_11922</name>
</gene>
<evidence type="ECO:0000313" key="5">
    <source>
        <dbReference type="Proteomes" id="UP000199615"/>
    </source>
</evidence>
<dbReference type="InterPro" id="IPR036388">
    <property type="entry name" value="WH-like_DNA-bd_sf"/>
</dbReference>
<evidence type="ECO:0000256" key="1">
    <source>
        <dbReference type="SAM" id="MobiDB-lite"/>
    </source>
</evidence>
<dbReference type="InterPro" id="IPR054353">
    <property type="entry name" value="IstA-like_C"/>
</dbReference>
<name>A0A1H8XBW3_9BRAD</name>
<evidence type="ECO:0000259" key="2">
    <source>
        <dbReference type="PROSITE" id="PS50532"/>
    </source>
</evidence>
<feature type="region of interest" description="Disordered" evidence="1">
    <location>
        <begin position="492"/>
        <end position="516"/>
    </location>
</feature>
<dbReference type="SUPFAM" id="SSF53098">
    <property type="entry name" value="Ribonuclease H-like"/>
    <property type="match status" value="1"/>
</dbReference>
<keyword evidence="5" id="KW-1185">Reference proteome</keyword>
<dbReference type="GO" id="GO:0015074">
    <property type="term" value="P:DNA integration"/>
    <property type="evidence" value="ECO:0007669"/>
    <property type="project" value="InterPro"/>
</dbReference>
<dbReference type="Proteomes" id="UP000199615">
    <property type="component" value="Unassembled WGS sequence"/>
</dbReference>
<protein>
    <submittedName>
        <fullName evidence="4">Transposase</fullName>
    </submittedName>
</protein>
<feature type="domain" description="Integrase catalytic" evidence="3">
    <location>
        <begin position="129"/>
        <end position="318"/>
    </location>
</feature>
<dbReference type="AlphaFoldDB" id="A0A1H8XBW3"/>